<feature type="transmembrane region" description="Helical" evidence="4">
    <location>
        <begin position="13"/>
        <end position="31"/>
    </location>
</feature>
<evidence type="ECO:0000313" key="7">
    <source>
        <dbReference type="EMBL" id="BEP28403.1"/>
    </source>
</evidence>
<keyword evidence="4" id="KW-1133">Transmembrane helix</keyword>
<protein>
    <recommendedName>
        <fullName evidence="9">Methyl-accepting chemotaxis protein</fullName>
    </recommendedName>
</protein>
<keyword evidence="4" id="KW-0812">Transmembrane</keyword>
<sequence>MGFIKLNKLSSKFIIPIVLVSIIILGSFLIYNISEQSKSEVAALTENGNALVDLLETAGKDSLWDYSEENIKNISDAVAKDKEVAIVAFYDANYKPMYVLDKKGKSPAYDDKYLRNFPSEIKDNRFAKTIMHGEDVAGYLEVVLSDYYIREDIKNSIISTTVQNGIILILLIILISLVTKLVIKSINTLSDATNVIASGDLTKRIEVKSKDEIGMLSKKFNDMTINLFNLVSKFNNTAHTLAASSEELAASVDNSIDIVKDISHNTSDIVNITKGQSEDIKTIETSVKSITEFFEDVTSSIDDVSIASIESFNKAKEGEESIQRTIENVEQINSIVVDAEDIINGLSIKSQAINSFVGLINDITSQTKLLSLNASIEAARSGEAGRGFAVVADEIKKLADQSDGITHQISDSVDEILLAISEAVEHMKKAPKAIEENNRTVKTTVKSLEEIMSSTQNTSDKLSVIKGNTHSQRKHAIEVLENIERITENSKVSVKESENILDRVIEQEQIVDEISGASTDLAKIAEELIEVSATFTI</sequence>
<evidence type="ECO:0000256" key="2">
    <source>
        <dbReference type="ARBA" id="ARBA00029447"/>
    </source>
</evidence>
<dbReference type="PANTHER" id="PTHR32089:SF112">
    <property type="entry name" value="LYSOZYME-LIKE PROTEIN-RELATED"/>
    <property type="match status" value="1"/>
</dbReference>
<proteinExistence type="inferred from homology"/>
<dbReference type="Proteomes" id="UP001321786">
    <property type="component" value="Chromosome"/>
</dbReference>
<dbReference type="PANTHER" id="PTHR32089">
    <property type="entry name" value="METHYL-ACCEPTING CHEMOTAXIS PROTEIN MCPB"/>
    <property type="match status" value="1"/>
</dbReference>
<dbReference type="KEGG" id="hprf:HLPR_07340"/>
<feature type="transmembrane region" description="Helical" evidence="4">
    <location>
        <begin position="164"/>
        <end position="183"/>
    </location>
</feature>
<evidence type="ECO:0000256" key="4">
    <source>
        <dbReference type="SAM" id="Phobius"/>
    </source>
</evidence>
<organism evidence="7 8">
    <name type="scientific">Helicovermis profundi</name>
    <dbReference type="NCBI Taxonomy" id="3065157"/>
    <lineage>
        <taxon>Bacteria</taxon>
        <taxon>Bacillati</taxon>
        <taxon>Bacillota</taxon>
        <taxon>Clostridia</taxon>
        <taxon>Helicovermis</taxon>
    </lineage>
</organism>
<dbReference type="InterPro" id="IPR004089">
    <property type="entry name" value="MCPsignal_dom"/>
</dbReference>
<keyword evidence="4" id="KW-0472">Membrane</keyword>
<dbReference type="EMBL" id="AP028654">
    <property type="protein sequence ID" value="BEP28403.1"/>
    <property type="molecule type" value="Genomic_DNA"/>
</dbReference>
<feature type="domain" description="HAMP" evidence="6">
    <location>
        <begin position="180"/>
        <end position="232"/>
    </location>
</feature>
<dbReference type="PROSITE" id="PS50885">
    <property type="entry name" value="HAMP"/>
    <property type="match status" value="1"/>
</dbReference>
<evidence type="ECO:0000259" key="6">
    <source>
        <dbReference type="PROSITE" id="PS50885"/>
    </source>
</evidence>
<keyword evidence="8" id="KW-1185">Reference proteome</keyword>
<dbReference type="Pfam" id="PF00015">
    <property type="entry name" value="MCPsignal"/>
    <property type="match status" value="1"/>
</dbReference>
<accession>A0AAU9E271</accession>
<dbReference type="PROSITE" id="PS50111">
    <property type="entry name" value="CHEMOTAXIS_TRANSDUC_2"/>
    <property type="match status" value="1"/>
</dbReference>
<evidence type="ECO:0008006" key="9">
    <source>
        <dbReference type="Google" id="ProtNLM"/>
    </source>
</evidence>
<dbReference type="GO" id="GO:0007165">
    <property type="term" value="P:signal transduction"/>
    <property type="evidence" value="ECO:0007669"/>
    <property type="project" value="UniProtKB-KW"/>
</dbReference>
<evidence type="ECO:0000256" key="1">
    <source>
        <dbReference type="ARBA" id="ARBA00023224"/>
    </source>
</evidence>
<dbReference type="SUPFAM" id="SSF58104">
    <property type="entry name" value="Methyl-accepting chemotaxis protein (MCP) signaling domain"/>
    <property type="match status" value="1"/>
</dbReference>
<dbReference type="Gene3D" id="1.10.8.500">
    <property type="entry name" value="HAMP domain in histidine kinase"/>
    <property type="match status" value="1"/>
</dbReference>
<reference evidence="7 8" key="1">
    <citation type="submission" date="2023-08" db="EMBL/GenBank/DDBJ databases">
        <title>Helicovermis profunda gen. nov., sp. nov., a novel mesophilic, fermentative bacterium within the Bacillota from a deep-sea hydrothermal vent chimney.</title>
        <authorList>
            <person name="Miyazaki U."/>
            <person name="Mizutani D."/>
            <person name="Hashimoto Y."/>
            <person name="Tame A."/>
            <person name="Sawayama S."/>
            <person name="Miyazaki J."/>
            <person name="Takai K."/>
            <person name="Nakagawa S."/>
        </authorList>
    </citation>
    <scope>NUCLEOTIDE SEQUENCE [LARGE SCALE GENOMIC DNA]</scope>
    <source>
        <strain evidence="7 8">S502</strain>
    </source>
</reference>
<comment type="similarity">
    <text evidence="2">Belongs to the methyl-accepting chemotaxis (MCP) protein family.</text>
</comment>
<evidence type="ECO:0000259" key="5">
    <source>
        <dbReference type="PROSITE" id="PS50111"/>
    </source>
</evidence>
<gene>
    <name evidence="7" type="ORF">HLPR_07340</name>
</gene>
<dbReference type="Pfam" id="PF00672">
    <property type="entry name" value="HAMP"/>
    <property type="match status" value="1"/>
</dbReference>
<evidence type="ECO:0000256" key="3">
    <source>
        <dbReference type="PROSITE-ProRule" id="PRU00284"/>
    </source>
</evidence>
<dbReference type="SMART" id="SM00304">
    <property type="entry name" value="HAMP"/>
    <property type="match status" value="1"/>
</dbReference>
<dbReference type="CDD" id="cd06225">
    <property type="entry name" value="HAMP"/>
    <property type="match status" value="1"/>
</dbReference>
<dbReference type="Gene3D" id="1.10.287.950">
    <property type="entry name" value="Methyl-accepting chemotaxis protein"/>
    <property type="match status" value="1"/>
</dbReference>
<dbReference type="InterPro" id="IPR003660">
    <property type="entry name" value="HAMP_dom"/>
</dbReference>
<dbReference type="SMART" id="SM00283">
    <property type="entry name" value="MA"/>
    <property type="match status" value="1"/>
</dbReference>
<evidence type="ECO:0000313" key="8">
    <source>
        <dbReference type="Proteomes" id="UP001321786"/>
    </source>
</evidence>
<name>A0AAU9E271_9FIRM</name>
<feature type="domain" description="Methyl-accepting transducer" evidence="5">
    <location>
        <begin position="251"/>
        <end position="487"/>
    </location>
</feature>
<dbReference type="AlphaFoldDB" id="A0AAU9E271"/>
<dbReference type="GO" id="GO:0016020">
    <property type="term" value="C:membrane"/>
    <property type="evidence" value="ECO:0007669"/>
    <property type="project" value="InterPro"/>
</dbReference>
<dbReference type="RefSeq" id="WP_338536724.1">
    <property type="nucleotide sequence ID" value="NZ_AP028654.1"/>
</dbReference>
<keyword evidence="1 3" id="KW-0807">Transducer</keyword>